<dbReference type="Gene3D" id="3.40.50.720">
    <property type="entry name" value="NAD(P)-binding Rossmann-like Domain"/>
    <property type="match status" value="1"/>
</dbReference>
<sequence length="386" mass="42607">MQTPLWAQAYRGRKVLVTGHTGFKGAWLSEWLLELGAEVVGAALPPNTEPALFDQLGLESRLEHHVLDIRDRRGVLDLMLAVQPDYVFHLAAQPLVRLSYADPVGTYEANVMGTVHVLEALERLNREYAAGPGRVCSAVMVTTDKCYANKEWLHGYREEDPLGGHDPYSSSKAAAELAIASYRQSFFQAARARGASRVGIASARAGNVIGGGDWALDRIVPDCIRHLSREEVIRVRNPRATRPWQHVLEPLSGYLLLGMKQFEALAAGDAERLSRYSSAYNFGPALSSNRPVADLVRALLLHWPGEWEDSHNPGAPHEAGLLNLVWDKAFHLLGWAPRWGFEETVGRTAAWYRSAHLGLPARALVRADLAEFSPQLSLSGAVHEHV</sequence>
<name>A0A7S7SPN0_PALFE</name>
<evidence type="ECO:0000313" key="2">
    <source>
        <dbReference type="EMBL" id="QOY92078.1"/>
    </source>
</evidence>
<evidence type="ECO:0000259" key="1">
    <source>
        <dbReference type="Pfam" id="PF16363"/>
    </source>
</evidence>
<dbReference type="InterPro" id="IPR016040">
    <property type="entry name" value="NAD(P)-bd_dom"/>
</dbReference>
<keyword evidence="2" id="KW-0456">Lyase</keyword>
<dbReference type="PANTHER" id="PTHR43000">
    <property type="entry name" value="DTDP-D-GLUCOSE 4,6-DEHYDRATASE-RELATED"/>
    <property type="match status" value="1"/>
</dbReference>
<dbReference type="EMBL" id="CP063849">
    <property type="protein sequence ID" value="QOY92078.1"/>
    <property type="molecule type" value="Genomic_DNA"/>
</dbReference>
<dbReference type="Gene3D" id="3.90.25.10">
    <property type="entry name" value="UDP-galactose 4-epimerase, domain 1"/>
    <property type="match status" value="1"/>
</dbReference>
<gene>
    <name evidence="2" type="primary">rfbG</name>
    <name evidence="2" type="ORF">IRI77_19895</name>
</gene>
<dbReference type="Pfam" id="PF16363">
    <property type="entry name" value="GDP_Man_Dehyd"/>
    <property type="match status" value="1"/>
</dbReference>
<protein>
    <submittedName>
        <fullName evidence="2">CDP-glucose 4,6-dehydratase</fullName>
        <ecNumber evidence="2">4.2.1.45</ecNumber>
    </submittedName>
</protein>
<dbReference type="KEGG" id="pfer:IRI77_19895"/>
<dbReference type="AlphaFoldDB" id="A0A7S7SPN0"/>
<dbReference type="GO" id="GO:0047733">
    <property type="term" value="F:CDP-glucose 4,6-dehydratase activity"/>
    <property type="evidence" value="ECO:0007669"/>
    <property type="project" value="UniProtKB-EC"/>
</dbReference>
<keyword evidence="3" id="KW-1185">Reference proteome</keyword>
<proteinExistence type="predicted"/>
<dbReference type="Proteomes" id="UP000593892">
    <property type="component" value="Chromosome"/>
</dbReference>
<evidence type="ECO:0000313" key="3">
    <source>
        <dbReference type="Proteomes" id="UP000593892"/>
    </source>
</evidence>
<reference evidence="2 3" key="1">
    <citation type="submission" date="2020-10" db="EMBL/GenBank/DDBJ databases">
        <title>Complete genome sequence of Paludibaculum fermentans P105T, a facultatively anaerobic acidobacterium capable of dissimilatory Fe(III) reduction.</title>
        <authorList>
            <person name="Dedysh S.N."/>
            <person name="Beletsky A.V."/>
            <person name="Kulichevskaya I.S."/>
            <person name="Mardanov A.V."/>
            <person name="Ravin N.V."/>
        </authorList>
    </citation>
    <scope>NUCLEOTIDE SEQUENCE [LARGE SCALE GENOMIC DNA]</scope>
    <source>
        <strain evidence="2 3">P105</strain>
    </source>
</reference>
<feature type="domain" description="NAD(P)-binding" evidence="1">
    <location>
        <begin position="16"/>
        <end position="346"/>
    </location>
</feature>
<dbReference type="SUPFAM" id="SSF51735">
    <property type="entry name" value="NAD(P)-binding Rossmann-fold domains"/>
    <property type="match status" value="1"/>
</dbReference>
<dbReference type="EC" id="4.2.1.45" evidence="2"/>
<organism evidence="2 3">
    <name type="scientific">Paludibaculum fermentans</name>
    <dbReference type="NCBI Taxonomy" id="1473598"/>
    <lineage>
        <taxon>Bacteria</taxon>
        <taxon>Pseudomonadati</taxon>
        <taxon>Acidobacteriota</taxon>
        <taxon>Terriglobia</taxon>
        <taxon>Bryobacterales</taxon>
        <taxon>Bryobacteraceae</taxon>
        <taxon>Paludibaculum</taxon>
    </lineage>
</organism>
<accession>A0A7S7SPN0</accession>
<dbReference type="InterPro" id="IPR013445">
    <property type="entry name" value="CDP_4_6_deHydtase"/>
</dbReference>
<dbReference type="InterPro" id="IPR036291">
    <property type="entry name" value="NAD(P)-bd_dom_sf"/>
</dbReference>
<dbReference type="NCBIfam" id="TIGR02622">
    <property type="entry name" value="CDP_4_6_dhtase"/>
    <property type="match status" value="1"/>
</dbReference>